<sequence>MFYSTEKTEKAEKRLNNNKTPSPAISDGEAINVYHAFVNHLYGTSKPRMAPRTMATSSVVHRQPSSDPVTANHPSLPDTAHDIRDPQLRAIVNNTTTVTFMQPTSPKSSLRATR</sequence>
<evidence type="ECO:0000256" key="1">
    <source>
        <dbReference type="SAM" id="MobiDB-lite"/>
    </source>
</evidence>
<evidence type="ECO:0000313" key="2">
    <source>
        <dbReference type="EMBL" id="CAI8604177.1"/>
    </source>
</evidence>
<proteinExistence type="predicted"/>
<evidence type="ECO:0000313" key="3">
    <source>
        <dbReference type="Proteomes" id="UP001157006"/>
    </source>
</evidence>
<dbReference type="EMBL" id="OX451738">
    <property type="protein sequence ID" value="CAI8604177.1"/>
    <property type="molecule type" value="Genomic_DNA"/>
</dbReference>
<dbReference type="AlphaFoldDB" id="A0AAV1A2F1"/>
<organism evidence="2 3">
    <name type="scientific">Vicia faba</name>
    <name type="common">Broad bean</name>
    <name type="synonym">Faba vulgaris</name>
    <dbReference type="NCBI Taxonomy" id="3906"/>
    <lineage>
        <taxon>Eukaryota</taxon>
        <taxon>Viridiplantae</taxon>
        <taxon>Streptophyta</taxon>
        <taxon>Embryophyta</taxon>
        <taxon>Tracheophyta</taxon>
        <taxon>Spermatophyta</taxon>
        <taxon>Magnoliopsida</taxon>
        <taxon>eudicotyledons</taxon>
        <taxon>Gunneridae</taxon>
        <taxon>Pentapetalae</taxon>
        <taxon>rosids</taxon>
        <taxon>fabids</taxon>
        <taxon>Fabales</taxon>
        <taxon>Fabaceae</taxon>
        <taxon>Papilionoideae</taxon>
        <taxon>50 kb inversion clade</taxon>
        <taxon>NPAAA clade</taxon>
        <taxon>Hologalegina</taxon>
        <taxon>IRL clade</taxon>
        <taxon>Fabeae</taxon>
        <taxon>Vicia</taxon>
    </lineage>
</organism>
<feature type="compositionally biased region" description="Polar residues" evidence="1">
    <location>
        <begin position="54"/>
        <end position="73"/>
    </location>
</feature>
<feature type="region of interest" description="Disordered" evidence="1">
    <location>
        <begin position="1"/>
        <end position="26"/>
    </location>
</feature>
<name>A0AAV1A2F1_VICFA</name>
<feature type="compositionally biased region" description="Basic and acidic residues" evidence="1">
    <location>
        <begin position="1"/>
        <end position="15"/>
    </location>
</feature>
<gene>
    <name evidence="2" type="ORF">VFH_III120480</name>
</gene>
<accession>A0AAV1A2F1</accession>
<dbReference type="Proteomes" id="UP001157006">
    <property type="component" value="Chromosome 3"/>
</dbReference>
<feature type="region of interest" description="Disordered" evidence="1">
    <location>
        <begin position="46"/>
        <end position="85"/>
    </location>
</feature>
<keyword evidence="3" id="KW-1185">Reference proteome</keyword>
<reference evidence="2 3" key="1">
    <citation type="submission" date="2023-01" db="EMBL/GenBank/DDBJ databases">
        <authorList>
            <person name="Kreplak J."/>
        </authorList>
    </citation>
    <scope>NUCLEOTIDE SEQUENCE [LARGE SCALE GENOMIC DNA]</scope>
</reference>
<protein>
    <submittedName>
        <fullName evidence="2">Uncharacterized protein</fullName>
    </submittedName>
</protein>